<evidence type="ECO:0000256" key="7">
    <source>
        <dbReference type="ARBA" id="ARBA00023239"/>
    </source>
</evidence>
<protein>
    <recommendedName>
        <fullName evidence="9 10">3-dehydroquinate synthase</fullName>
        <shortName evidence="9">DHQS</shortName>
        <ecNumber evidence="9 10">4.2.3.4</ecNumber>
    </recommendedName>
</protein>
<dbReference type="InterPro" id="IPR016037">
    <property type="entry name" value="DHQ_synth_AroB"/>
</dbReference>
<evidence type="ECO:0000313" key="13">
    <source>
        <dbReference type="EMBL" id="KYH34992.1"/>
    </source>
</evidence>
<dbReference type="Gene3D" id="1.20.1090.10">
    <property type="entry name" value="Dehydroquinate synthase-like - alpha domain"/>
    <property type="match status" value="1"/>
</dbReference>
<accession>A0A151B5F0</accession>
<evidence type="ECO:0000256" key="9">
    <source>
        <dbReference type="HAMAP-Rule" id="MF_00110"/>
    </source>
</evidence>
<evidence type="ECO:0000256" key="10">
    <source>
        <dbReference type="NCBIfam" id="TIGR01357"/>
    </source>
</evidence>
<dbReference type="GO" id="GO:0000166">
    <property type="term" value="F:nucleotide binding"/>
    <property type="evidence" value="ECO:0007669"/>
    <property type="project" value="UniProtKB-KW"/>
</dbReference>
<dbReference type="OrthoDB" id="9806583at2"/>
<keyword evidence="14" id="KW-1185">Reference proteome</keyword>
<dbReference type="STRING" id="1121338.CLTEP_09850"/>
<dbReference type="GO" id="GO:0005737">
    <property type="term" value="C:cytoplasm"/>
    <property type="evidence" value="ECO:0007669"/>
    <property type="project" value="UniProtKB-SubCell"/>
</dbReference>
<gene>
    <name evidence="9 13" type="primary">aroB</name>
    <name evidence="13" type="ORF">CLTEP_09850</name>
</gene>
<dbReference type="PANTHER" id="PTHR43622:SF1">
    <property type="entry name" value="3-DEHYDROQUINATE SYNTHASE"/>
    <property type="match status" value="1"/>
</dbReference>
<comment type="caution">
    <text evidence="9">Lacks conserved residue(s) required for the propagation of feature annotation.</text>
</comment>
<evidence type="ECO:0000256" key="1">
    <source>
        <dbReference type="ARBA" id="ARBA00001911"/>
    </source>
</evidence>
<dbReference type="AlphaFoldDB" id="A0A151B5F0"/>
<dbReference type="Gene3D" id="3.40.50.1970">
    <property type="match status" value="1"/>
</dbReference>
<keyword evidence="9" id="KW-0963">Cytoplasm</keyword>
<dbReference type="InterPro" id="IPR030960">
    <property type="entry name" value="DHQS/DOIS_N"/>
</dbReference>
<feature type="binding site" evidence="9">
    <location>
        <begin position="130"/>
        <end position="131"/>
    </location>
    <ligand>
        <name>NAD(+)</name>
        <dbReference type="ChEBI" id="CHEBI:57540"/>
    </ligand>
</feature>
<dbReference type="InterPro" id="IPR050071">
    <property type="entry name" value="Dehydroquinate_synthase"/>
</dbReference>
<comment type="cofactor">
    <cofactor evidence="9">
        <name>Co(2+)</name>
        <dbReference type="ChEBI" id="CHEBI:48828"/>
    </cofactor>
    <cofactor evidence="9">
        <name>Zn(2+)</name>
        <dbReference type="ChEBI" id="CHEBI:29105"/>
    </cofactor>
    <text evidence="9">Binds 1 divalent metal cation per subunit. Can use either Co(2+) or Zn(2+).</text>
</comment>
<evidence type="ECO:0000256" key="4">
    <source>
        <dbReference type="ARBA" id="ARBA00022741"/>
    </source>
</evidence>
<organism evidence="13 14">
    <name type="scientific">Clostridium tepidiprofundi DSM 19306</name>
    <dbReference type="NCBI Taxonomy" id="1121338"/>
    <lineage>
        <taxon>Bacteria</taxon>
        <taxon>Bacillati</taxon>
        <taxon>Bacillota</taxon>
        <taxon>Clostridia</taxon>
        <taxon>Eubacteriales</taxon>
        <taxon>Clostridiaceae</taxon>
        <taxon>Clostridium</taxon>
    </lineage>
</organism>
<dbReference type="GO" id="GO:0009423">
    <property type="term" value="P:chorismate biosynthetic process"/>
    <property type="evidence" value="ECO:0007669"/>
    <property type="project" value="UniProtKB-UniRule"/>
</dbReference>
<dbReference type="PIRSF" id="PIRSF001455">
    <property type="entry name" value="DHQ_synth"/>
    <property type="match status" value="1"/>
</dbReference>
<evidence type="ECO:0000256" key="8">
    <source>
        <dbReference type="ARBA" id="ARBA00023285"/>
    </source>
</evidence>
<evidence type="ECO:0000259" key="12">
    <source>
        <dbReference type="Pfam" id="PF24621"/>
    </source>
</evidence>
<dbReference type="Proteomes" id="UP000075531">
    <property type="component" value="Unassembled WGS sequence"/>
</dbReference>
<comment type="pathway">
    <text evidence="9">Metabolic intermediate biosynthesis; chorismate biosynthesis; chorismate from D-erythrose 4-phosphate and phosphoenolpyruvate: step 2/7.</text>
</comment>
<dbReference type="PATRIC" id="fig|1121338.3.peg.1016"/>
<dbReference type="UniPathway" id="UPA00053">
    <property type="reaction ID" value="UER00085"/>
</dbReference>
<dbReference type="PANTHER" id="PTHR43622">
    <property type="entry name" value="3-DEHYDROQUINATE SYNTHASE"/>
    <property type="match status" value="1"/>
</dbReference>
<dbReference type="NCBIfam" id="TIGR01357">
    <property type="entry name" value="aroB"/>
    <property type="match status" value="1"/>
</dbReference>
<dbReference type="GO" id="GO:0009073">
    <property type="term" value="P:aromatic amino acid family biosynthetic process"/>
    <property type="evidence" value="ECO:0007669"/>
    <property type="project" value="UniProtKB-KW"/>
</dbReference>
<dbReference type="RefSeq" id="WP_066823423.1">
    <property type="nucleotide sequence ID" value="NZ_LTBA01000007.1"/>
</dbReference>
<dbReference type="Pfam" id="PF24621">
    <property type="entry name" value="DHQS_C"/>
    <property type="match status" value="1"/>
</dbReference>
<evidence type="ECO:0000256" key="2">
    <source>
        <dbReference type="ARBA" id="ARBA00001947"/>
    </source>
</evidence>
<comment type="catalytic activity">
    <reaction evidence="9">
        <text>7-phospho-2-dehydro-3-deoxy-D-arabino-heptonate = 3-dehydroquinate + phosphate</text>
        <dbReference type="Rhea" id="RHEA:21968"/>
        <dbReference type="ChEBI" id="CHEBI:32364"/>
        <dbReference type="ChEBI" id="CHEBI:43474"/>
        <dbReference type="ChEBI" id="CHEBI:58394"/>
        <dbReference type="EC" id="4.2.3.4"/>
    </reaction>
</comment>
<dbReference type="GO" id="GO:0046872">
    <property type="term" value="F:metal ion binding"/>
    <property type="evidence" value="ECO:0007669"/>
    <property type="project" value="UniProtKB-KW"/>
</dbReference>
<feature type="binding site" evidence="9">
    <location>
        <position position="185"/>
    </location>
    <ligand>
        <name>Zn(2+)</name>
        <dbReference type="ChEBI" id="CHEBI:29105"/>
    </ligand>
</feature>
<feature type="domain" description="3-dehydroquinate synthase C-terminal" evidence="12">
    <location>
        <begin position="182"/>
        <end position="323"/>
    </location>
</feature>
<comment type="caution">
    <text evidence="13">The sequence shown here is derived from an EMBL/GenBank/DDBJ whole genome shotgun (WGS) entry which is preliminary data.</text>
</comment>
<dbReference type="EC" id="4.2.3.4" evidence="9 10"/>
<name>A0A151B5F0_9CLOT</name>
<evidence type="ECO:0000256" key="6">
    <source>
        <dbReference type="ARBA" id="ARBA00023027"/>
    </source>
</evidence>
<comment type="function">
    <text evidence="9">Catalyzes the conversion of 3-deoxy-D-arabino-heptulosonate 7-phosphate (DAHP) to dehydroquinate (DHQ).</text>
</comment>
<dbReference type="GO" id="GO:0008652">
    <property type="term" value="P:amino acid biosynthetic process"/>
    <property type="evidence" value="ECO:0007669"/>
    <property type="project" value="UniProtKB-KW"/>
</dbReference>
<feature type="domain" description="3-dehydroquinate synthase N-terminal" evidence="11">
    <location>
        <begin position="68"/>
        <end position="179"/>
    </location>
</feature>
<dbReference type="EMBL" id="LTBA01000007">
    <property type="protein sequence ID" value="KYH34992.1"/>
    <property type="molecule type" value="Genomic_DNA"/>
</dbReference>
<dbReference type="InterPro" id="IPR030963">
    <property type="entry name" value="DHQ_synth_fam"/>
</dbReference>
<dbReference type="FunFam" id="3.40.50.1970:FF:000007">
    <property type="entry name" value="Pentafunctional AROM polypeptide"/>
    <property type="match status" value="1"/>
</dbReference>
<evidence type="ECO:0000256" key="5">
    <source>
        <dbReference type="ARBA" id="ARBA00022833"/>
    </source>
</evidence>
<dbReference type="HAMAP" id="MF_00110">
    <property type="entry name" value="DHQ_synthase"/>
    <property type="match status" value="1"/>
</dbReference>
<keyword evidence="3 9" id="KW-0479">Metal-binding</keyword>
<keyword evidence="9" id="KW-0028">Amino-acid biosynthesis</keyword>
<reference evidence="13 14" key="1">
    <citation type="submission" date="2016-02" db="EMBL/GenBank/DDBJ databases">
        <title>Genome sequence of Clostridium tepidiprofundi DSM 19306.</title>
        <authorList>
            <person name="Poehlein A."/>
            <person name="Daniel R."/>
        </authorList>
    </citation>
    <scope>NUCLEOTIDE SEQUENCE [LARGE SCALE GENOMIC DNA]</scope>
    <source>
        <strain evidence="13 14">DSM 19306</strain>
    </source>
</reference>
<dbReference type="CDD" id="cd08195">
    <property type="entry name" value="DHQS"/>
    <property type="match status" value="1"/>
</dbReference>
<comment type="similarity">
    <text evidence="9">Belongs to the sugar phosphate cyclases superfamily. Dehydroquinate synthase family.</text>
</comment>
<evidence type="ECO:0000259" key="11">
    <source>
        <dbReference type="Pfam" id="PF01761"/>
    </source>
</evidence>
<dbReference type="Pfam" id="PF01761">
    <property type="entry name" value="DHQ_synthase"/>
    <property type="match status" value="1"/>
</dbReference>
<evidence type="ECO:0000313" key="14">
    <source>
        <dbReference type="Proteomes" id="UP000075531"/>
    </source>
</evidence>
<feature type="binding site" evidence="9">
    <location>
        <position position="152"/>
    </location>
    <ligand>
        <name>NAD(+)</name>
        <dbReference type="ChEBI" id="CHEBI:57540"/>
    </ligand>
</feature>
<feature type="binding site" evidence="9">
    <location>
        <position position="246"/>
    </location>
    <ligand>
        <name>Zn(2+)</name>
        <dbReference type="ChEBI" id="CHEBI:29105"/>
    </ligand>
</feature>
<evidence type="ECO:0000256" key="3">
    <source>
        <dbReference type="ARBA" id="ARBA00022723"/>
    </source>
</evidence>
<keyword evidence="8 9" id="KW-0170">Cobalt</keyword>
<feature type="binding site" evidence="9">
    <location>
        <position position="263"/>
    </location>
    <ligand>
        <name>Zn(2+)</name>
        <dbReference type="ChEBI" id="CHEBI:29105"/>
    </ligand>
</feature>
<proteinExistence type="inferred from homology"/>
<sequence>MKTLTINVPQKSYTIYIEKGIINSIGSKIKKIHNGKKIVIITDKNVDRYYGKKIEYNLYKNDYEVNKIVLKPGESSKSMETLLSVYEQLLSLGITRKDLIITFGGGVVGDLGGFAAATFLRGVPYLQIPTSLLAQIDSSIGGKVAINLKSGKNIIGNFYHPEAVFIDPELLSTLNRRFLHDGLGEVIKYGCIKDRQLFDKLLRYGTDEELLNDIDEIIYSCCRIKKSIVEKDEKDIGERMILNFGHTIGHAVEKYFDYKKFTHGEAVAIGMYNITKKSELMGITEEGSSELIKEILKKYSLPYEMPIINKEDIINIIGIDKKNQGDCINIALIRSIGDVFIKKINRTEIIKYI</sequence>
<keyword evidence="4 9" id="KW-0547">Nucleotide-binding</keyword>
<comment type="subcellular location">
    <subcellularLocation>
        <location evidence="9">Cytoplasm</location>
    </subcellularLocation>
</comment>
<comment type="cofactor">
    <cofactor evidence="1 9">
        <name>NAD(+)</name>
        <dbReference type="ChEBI" id="CHEBI:57540"/>
    </cofactor>
</comment>
<dbReference type="InterPro" id="IPR056179">
    <property type="entry name" value="DHQS_C"/>
</dbReference>
<feature type="binding site" evidence="9">
    <location>
        <begin position="106"/>
        <end position="110"/>
    </location>
    <ligand>
        <name>NAD(+)</name>
        <dbReference type="ChEBI" id="CHEBI:57540"/>
    </ligand>
</feature>
<keyword evidence="9" id="KW-0057">Aromatic amino acid biosynthesis</keyword>
<dbReference type="SUPFAM" id="SSF56796">
    <property type="entry name" value="Dehydroquinate synthase-like"/>
    <property type="match status" value="1"/>
</dbReference>
<keyword evidence="6 9" id="KW-0520">NAD</keyword>
<keyword evidence="7 9" id="KW-0456">Lyase</keyword>
<dbReference type="GO" id="GO:0003856">
    <property type="term" value="F:3-dehydroquinate synthase activity"/>
    <property type="evidence" value="ECO:0007669"/>
    <property type="project" value="UniProtKB-UniRule"/>
</dbReference>
<comment type="cofactor">
    <cofactor evidence="2">
        <name>Zn(2+)</name>
        <dbReference type="ChEBI" id="CHEBI:29105"/>
    </cofactor>
</comment>
<feature type="binding site" evidence="9">
    <location>
        <position position="143"/>
    </location>
    <ligand>
        <name>NAD(+)</name>
        <dbReference type="ChEBI" id="CHEBI:57540"/>
    </ligand>
</feature>
<keyword evidence="5 9" id="KW-0862">Zinc</keyword>